<evidence type="ECO:0000313" key="2">
    <source>
        <dbReference type="EMBL" id="QJB02575.1"/>
    </source>
</evidence>
<accession>A0A6M3MAH9</accession>
<protein>
    <submittedName>
        <fullName evidence="2">Uncharacterized protein</fullName>
    </submittedName>
</protein>
<proteinExistence type="predicted"/>
<evidence type="ECO:0000313" key="1">
    <source>
        <dbReference type="EMBL" id="QJB00159.1"/>
    </source>
</evidence>
<organism evidence="2">
    <name type="scientific">viral metagenome</name>
    <dbReference type="NCBI Taxonomy" id="1070528"/>
    <lineage>
        <taxon>unclassified sequences</taxon>
        <taxon>metagenomes</taxon>
        <taxon>organismal metagenomes</taxon>
    </lineage>
</organism>
<dbReference type="EMBL" id="MT143793">
    <property type="protein sequence ID" value="QJB02575.1"/>
    <property type="molecule type" value="Genomic_DNA"/>
</dbReference>
<dbReference type="AlphaFoldDB" id="A0A6M3MAH9"/>
<sequence length="120" mass="13817">MSEDADIRLWCDRCKGVLDPETAPMICLKCYNELKEKAEKFDRYVEHLTSIEEYGVWGAINKLDNKLEAIDTLMRKQRYIHVLSNGQYSIEPLFPSDGDKLVSAIMMILFPDEKILEASA</sequence>
<gene>
    <name evidence="1" type="ORF">MM171A00678_0018</name>
    <name evidence="2" type="ORF">MM171B01174_0013</name>
</gene>
<reference evidence="2" key="1">
    <citation type="submission" date="2020-03" db="EMBL/GenBank/DDBJ databases">
        <title>The deep terrestrial virosphere.</title>
        <authorList>
            <person name="Holmfeldt K."/>
            <person name="Nilsson E."/>
            <person name="Simone D."/>
            <person name="Lopez-Fernandez M."/>
            <person name="Wu X."/>
            <person name="de Brujin I."/>
            <person name="Lundin D."/>
            <person name="Andersson A."/>
            <person name="Bertilsson S."/>
            <person name="Dopson M."/>
        </authorList>
    </citation>
    <scope>NUCLEOTIDE SEQUENCE</scope>
    <source>
        <strain evidence="1">MM171A00678</strain>
        <strain evidence="2">MM171B01174</strain>
    </source>
</reference>
<name>A0A6M3MAH9_9ZZZZ</name>
<dbReference type="EMBL" id="MT143683">
    <property type="protein sequence ID" value="QJB00159.1"/>
    <property type="molecule type" value="Genomic_DNA"/>
</dbReference>